<feature type="chain" id="PRO_5011560517" description="DUF4412 domain-containing protein" evidence="1">
    <location>
        <begin position="18"/>
        <end position="249"/>
    </location>
</feature>
<evidence type="ECO:0000313" key="3">
    <source>
        <dbReference type="Proteomes" id="UP000198611"/>
    </source>
</evidence>
<proteinExistence type="predicted"/>
<name>A0A1I1P7D6_9GAMM</name>
<dbReference type="RefSeq" id="WP_093427285.1">
    <property type="nucleotide sequence ID" value="NZ_FOMJ01000001.1"/>
</dbReference>
<evidence type="ECO:0008006" key="4">
    <source>
        <dbReference type="Google" id="ProtNLM"/>
    </source>
</evidence>
<gene>
    <name evidence="2" type="ORF">SAMN05660831_00652</name>
</gene>
<dbReference type="Proteomes" id="UP000198611">
    <property type="component" value="Unassembled WGS sequence"/>
</dbReference>
<sequence length="249" mass="27358">MRTIALTTLAAATFLLAGCGESGSGKEEKSETTATVVEFTESEQGRAPYSSRAIVTDRWLRIDFGEGASDYMLLDRADETVYNIVPRDQTILVIESGEVPDEPPRDLELAASDEAMGEDAPTLEGRKARHHEFSAGGETCYQTLVVPGLLPDVRAAMGEFLAVMAGEHARVLDRMPAENRTACDLADDIFATGRQWEAGMPVMEWHPDGTRRELVDYERDKAVEPELFRIPEGFERYSPSDVGSLTPEG</sequence>
<dbReference type="STRING" id="1123397.SAMN05660831_00652"/>
<dbReference type="EMBL" id="FOMJ01000001">
    <property type="protein sequence ID" value="SFD05871.1"/>
    <property type="molecule type" value="Genomic_DNA"/>
</dbReference>
<dbReference type="AlphaFoldDB" id="A0A1I1P7D6"/>
<evidence type="ECO:0000313" key="2">
    <source>
        <dbReference type="EMBL" id="SFD05871.1"/>
    </source>
</evidence>
<feature type="signal peptide" evidence="1">
    <location>
        <begin position="1"/>
        <end position="17"/>
    </location>
</feature>
<organism evidence="2 3">
    <name type="scientific">Thiohalospira halophila DSM 15071</name>
    <dbReference type="NCBI Taxonomy" id="1123397"/>
    <lineage>
        <taxon>Bacteria</taxon>
        <taxon>Pseudomonadati</taxon>
        <taxon>Pseudomonadota</taxon>
        <taxon>Gammaproteobacteria</taxon>
        <taxon>Thiohalospirales</taxon>
        <taxon>Thiohalospiraceae</taxon>
        <taxon>Thiohalospira</taxon>
    </lineage>
</organism>
<protein>
    <recommendedName>
        <fullName evidence="4">DUF4412 domain-containing protein</fullName>
    </recommendedName>
</protein>
<evidence type="ECO:0000256" key="1">
    <source>
        <dbReference type="SAM" id="SignalP"/>
    </source>
</evidence>
<dbReference type="OrthoDB" id="8560170at2"/>
<dbReference type="PROSITE" id="PS51257">
    <property type="entry name" value="PROKAR_LIPOPROTEIN"/>
    <property type="match status" value="1"/>
</dbReference>
<accession>A0A1I1P7D6</accession>
<keyword evidence="3" id="KW-1185">Reference proteome</keyword>
<reference evidence="2 3" key="1">
    <citation type="submission" date="2016-10" db="EMBL/GenBank/DDBJ databases">
        <authorList>
            <person name="de Groot N.N."/>
        </authorList>
    </citation>
    <scope>NUCLEOTIDE SEQUENCE [LARGE SCALE GENOMIC DNA]</scope>
    <source>
        <strain evidence="2 3">HL3</strain>
    </source>
</reference>
<keyword evidence="1" id="KW-0732">Signal</keyword>